<evidence type="ECO:0000313" key="9">
    <source>
        <dbReference type="EMBL" id="PRW57346.1"/>
    </source>
</evidence>
<comment type="subcellular location">
    <subcellularLocation>
        <location evidence="1">Membrane</location>
        <topology evidence="1">Multi-pass membrane protein</topology>
    </subcellularLocation>
</comment>
<dbReference type="PIRSF" id="PIRSF010045">
    <property type="entry name" value="DUF850_TM_euk"/>
    <property type="match status" value="1"/>
</dbReference>
<evidence type="ECO:0000313" key="10">
    <source>
        <dbReference type="Proteomes" id="UP000239899"/>
    </source>
</evidence>
<accession>A0A2P6TTF8</accession>
<dbReference type="SMART" id="SM01415">
    <property type="entry name" value="DUF106"/>
    <property type="match status" value="1"/>
</dbReference>
<gene>
    <name evidence="9" type="ORF">C2E21_4369</name>
</gene>
<dbReference type="InterPro" id="IPR008568">
    <property type="entry name" value="EMC3"/>
</dbReference>
<dbReference type="STRING" id="3076.A0A2P6TTF8"/>
<feature type="transmembrane region" description="Helical" evidence="8">
    <location>
        <begin position="122"/>
        <end position="144"/>
    </location>
</feature>
<evidence type="ECO:0000256" key="3">
    <source>
        <dbReference type="ARBA" id="ARBA00020822"/>
    </source>
</evidence>
<dbReference type="AlphaFoldDB" id="A0A2P6TTF8"/>
<evidence type="ECO:0000256" key="5">
    <source>
        <dbReference type="ARBA" id="ARBA00022989"/>
    </source>
</evidence>
<dbReference type="Pfam" id="PF01956">
    <property type="entry name" value="EMC3_TMCO1"/>
    <property type="match status" value="1"/>
</dbReference>
<comment type="caution">
    <text evidence="9">The sequence shown here is derived from an EMBL/GenBank/DDBJ whole genome shotgun (WGS) entry which is preliminary data.</text>
</comment>
<dbReference type="PANTHER" id="PTHR13116:SF5">
    <property type="entry name" value="ER MEMBRANE PROTEIN COMPLEX SUBUNIT 3"/>
    <property type="match status" value="1"/>
</dbReference>
<evidence type="ECO:0000256" key="1">
    <source>
        <dbReference type="ARBA" id="ARBA00004141"/>
    </source>
</evidence>
<dbReference type="Proteomes" id="UP000239899">
    <property type="component" value="Unassembled WGS sequence"/>
</dbReference>
<keyword evidence="5 8" id="KW-1133">Transmembrane helix</keyword>
<evidence type="ECO:0000256" key="7">
    <source>
        <dbReference type="PIRNR" id="PIRNR010045"/>
    </source>
</evidence>
<dbReference type="EMBL" id="LHPG02000007">
    <property type="protein sequence ID" value="PRW57346.1"/>
    <property type="molecule type" value="Genomic_DNA"/>
</dbReference>
<name>A0A2P6TTF8_CHLSO</name>
<proteinExistence type="inferred from homology"/>
<evidence type="ECO:0000256" key="6">
    <source>
        <dbReference type="ARBA" id="ARBA00023136"/>
    </source>
</evidence>
<dbReference type="GO" id="GO:0072546">
    <property type="term" value="C:EMC complex"/>
    <property type="evidence" value="ECO:0007669"/>
    <property type="project" value="TreeGrafter"/>
</dbReference>
<evidence type="ECO:0000256" key="2">
    <source>
        <dbReference type="ARBA" id="ARBA00005376"/>
    </source>
</evidence>
<feature type="transmembrane region" description="Helical" evidence="8">
    <location>
        <begin position="176"/>
        <end position="194"/>
    </location>
</feature>
<dbReference type="InterPro" id="IPR002809">
    <property type="entry name" value="EMC3/TMCO1"/>
</dbReference>
<reference evidence="9 10" key="1">
    <citation type="journal article" date="2018" name="Plant J.">
        <title>Genome sequences of Chlorella sorokiniana UTEX 1602 and Micractinium conductrix SAG 241.80: implications to maltose excretion by a green alga.</title>
        <authorList>
            <person name="Arriola M.B."/>
            <person name="Velmurugan N."/>
            <person name="Zhang Y."/>
            <person name="Plunkett M.H."/>
            <person name="Hondzo H."/>
            <person name="Barney B.M."/>
        </authorList>
    </citation>
    <scope>NUCLEOTIDE SEQUENCE [LARGE SCALE GENOMIC DNA]</scope>
    <source>
        <strain evidence="10">UTEX 1602</strain>
    </source>
</reference>
<comment type="similarity">
    <text evidence="2 7">Belongs to the EMC3 family.</text>
</comment>
<evidence type="ECO:0000256" key="8">
    <source>
        <dbReference type="SAM" id="Phobius"/>
    </source>
</evidence>
<sequence>MSPAAELVLDREVRDWVLLPLTACVLLMQLLRQYVTQLFSGSKVTTADPAKIDEMRRKMALARSGLLRANAGWIPEGAFRQRKAFFVAKDTGVFQEKVEKPDMQQMMMTNPDMMQGMMKQQLFGLLPQLALGALVNFFFSGFILGKTPFALSPKFRVMLQRGIDLPSLDPSYFTSLSYYFLLLFGLRGVMMLLFREKAINDAQQMMQMQQMQMGPMSGMFDAEKAFAAERQQLGLTEHKWRLEGSEGRACKVLKQQLRGA</sequence>
<organism evidence="9 10">
    <name type="scientific">Chlorella sorokiniana</name>
    <name type="common">Freshwater green alga</name>
    <dbReference type="NCBI Taxonomy" id="3076"/>
    <lineage>
        <taxon>Eukaryota</taxon>
        <taxon>Viridiplantae</taxon>
        <taxon>Chlorophyta</taxon>
        <taxon>core chlorophytes</taxon>
        <taxon>Trebouxiophyceae</taxon>
        <taxon>Chlorellales</taxon>
        <taxon>Chlorellaceae</taxon>
        <taxon>Chlorella clade</taxon>
        <taxon>Chlorella</taxon>
    </lineage>
</organism>
<keyword evidence="6 8" id="KW-0472">Membrane</keyword>
<protein>
    <recommendedName>
        <fullName evidence="3 7">ER membrane protein complex subunit 3</fullName>
    </recommendedName>
</protein>
<keyword evidence="4 8" id="KW-0812">Transmembrane</keyword>
<keyword evidence="10" id="KW-1185">Reference proteome</keyword>
<dbReference type="PANTHER" id="PTHR13116">
    <property type="entry name" value="ER MEMBRANE PROTEIN COMPLEX SUBUNIT 3"/>
    <property type="match status" value="1"/>
</dbReference>
<evidence type="ECO:0000256" key="4">
    <source>
        <dbReference type="ARBA" id="ARBA00022692"/>
    </source>
</evidence>
<dbReference type="OrthoDB" id="6745403at2759"/>
<dbReference type="GO" id="GO:0034975">
    <property type="term" value="P:protein folding in endoplasmic reticulum"/>
    <property type="evidence" value="ECO:0007669"/>
    <property type="project" value="TreeGrafter"/>
</dbReference>